<gene>
    <name evidence="4" type="ORF">ACFOX3_15950</name>
</gene>
<name>A0ABV8V9B2_9GAMM</name>
<dbReference type="Proteomes" id="UP001595840">
    <property type="component" value="Unassembled WGS sequence"/>
</dbReference>
<dbReference type="PANTHER" id="PTHR28242">
    <property type="entry name" value="PHOSPHORELAY INTERMEDIATE PROTEIN YPD1"/>
    <property type="match status" value="1"/>
</dbReference>
<proteinExistence type="predicted"/>
<dbReference type="SMART" id="SM00073">
    <property type="entry name" value="HPT"/>
    <property type="match status" value="1"/>
</dbReference>
<protein>
    <submittedName>
        <fullName evidence="4">Hpt domain-containing protein</fullName>
    </submittedName>
</protein>
<keyword evidence="1" id="KW-0902">Two-component regulatory system</keyword>
<dbReference type="SUPFAM" id="SSF47226">
    <property type="entry name" value="Histidine-containing phosphotransfer domain, HPT domain"/>
    <property type="match status" value="1"/>
</dbReference>
<dbReference type="PANTHER" id="PTHR28242:SF52">
    <property type="entry name" value="PHOSPHORELAY INTERMEDIATE PROTEIN YPD1"/>
    <property type="match status" value="1"/>
</dbReference>
<dbReference type="EMBL" id="JBHSCX010000021">
    <property type="protein sequence ID" value="MFC4363810.1"/>
    <property type="molecule type" value="Genomic_DNA"/>
</dbReference>
<comment type="caution">
    <text evidence="4">The sequence shown here is derived from an EMBL/GenBank/DDBJ whole genome shotgun (WGS) entry which is preliminary data.</text>
</comment>
<feature type="modified residue" description="Phosphohistidine" evidence="2">
    <location>
        <position position="55"/>
    </location>
</feature>
<dbReference type="Gene3D" id="1.20.120.160">
    <property type="entry name" value="HPT domain"/>
    <property type="match status" value="1"/>
</dbReference>
<reference evidence="5" key="1">
    <citation type="journal article" date="2019" name="Int. J. Syst. Evol. Microbiol.">
        <title>The Global Catalogue of Microorganisms (GCM) 10K type strain sequencing project: providing services to taxonomists for standard genome sequencing and annotation.</title>
        <authorList>
            <consortium name="The Broad Institute Genomics Platform"/>
            <consortium name="The Broad Institute Genome Sequencing Center for Infectious Disease"/>
            <person name="Wu L."/>
            <person name="Ma J."/>
        </authorList>
    </citation>
    <scope>NUCLEOTIDE SEQUENCE [LARGE SCALE GENOMIC DNA]</scope>
    <source>
        <strain evidence="5">CECT 8570</strain>
    </source>
</reference>
<evidence type="ECO:0000313" key="5">
    <source>
        <dbReference type="Proteomes" id="UP001595840"/>
    </source>
</evidence>
<keyword evidence="5" id="KW-1185">Reference proteome</keyword>
<evidence type="ECO:0000256" key="2">
    <source>
        <dbReference type="PROSITE-ProRule" id="PRU00110"/>
    </source>
</evidence>
<dbReference type="InterPro" id="IPR045871">
    <property type="entry name" value="AHP1-5/YPD1"/>
</dbReference>
<evidence type="ECO:0000259" key="3">
    <source>
        <dbReference type="PROSITE" id="PS50894"/>
    </source>
</evidence>
<dbReference type="Pfam" id="PF01627">
    <property type="entry name" value="Hpt"/>
    <property type="match status" value="1"/>
</dbReference>
<dbReference type="InterPro" id="IPR036641">
    <property type="entry name" value="HPT_dom_sf"/>
</dbReference>
<dbReference type="InterPro" id="IPR008207">
    <property type="entry name" value="Sig_transdc_His_kin_Hpt_dom"/>
</dbReference>
<feature type="domain" description="HPt" evidence="3">
    <location>
        <begin position="16"/>
        <end position="109"/>
    </location>
</feature>
<sequence length="110" mass="12276">MKQLDIEAIETLKEVMEDDFTILLDTFFEDSKLRLEDLRSNISSEDAEALRRTAHSFKGSASNLGALALADLCMRAESLGAKRSLEGADTLVNQIKDEYFAVEALLKSYL</sequence>
<dbReference type="RefSeq" id="WP_290263325.1">
    <property type="nucleotide sequence ID" value="NZ_JAUFQG010000004.1"/>
</dbReference>
<accession>A0ABV8V9B2</accession>
<organism evidence="4 5">
    <name type="scientific">Simiduia curdlanivorans</name>
    <dbReference type="NCBI Taxonomy" id="1492769"/>
    <lineage>
        <taxon>Bacteria</taxon>
        <taxon>Pseudomonadati</taxon>
        <taxon>Pseudomonadota</taxon>
        <taxon>Gammaproteobacteria</taxon>
        <taxon>Cellvibrionales</taxon>
        <taxon>Cellvibrionaceae</taxon>
        <taxon>Simiduia</taxon>
    </lineage>
</organism>
<evidence type="ECO:0000313" key="4">
    <source>
        <dbReference type="EMBL" id="MFC4363810.1"/>
    </source>
</evidence>
<dbReference type="CDD" id="cd00088">
    <property type="entry name" value="HPT"/>
    <property type="match status" value="1"/>
</dbReference>
<evidence type="ECO:0000256" key="1">
    <source>
        <dbReference type="ARBA" id="ARBA00023012"/>
    </source>
</evidence>
<dbReference type="PROSITE" id="PS50894">
    <property type="entry name" value="HPT"/>
    <property type="match status" value="1"/>
</dbReference>
<keyword evidence="2" id="KW-0597">Phosphoprotein</keyword>